<evidence type="ECO:0000256" key="4">
    <source>
        <dbReference type="ARBA" id="ARBA00022989"/>
    </source>
</evidence>
<dbReference type="EMBL" id="CP009962">
    <property type="protein sequence ID" value="AIY39419.1"/>
    <property type="molecule type" value="Genomic_DNA"/>
</dbReference>
<dbReference type="PANTHER" id="PTHR34820">
    <property type="entry name" value="INNER MEMBRANE PROTEIN YEBZ"/>
    <property type="match status" value="1"/>
</dbReference>
<evidence type="ECO:0000256" key="2">
    <source>
        <dbReference type="ARBA" id="ARBA00022475"/>
    </source>
</evidence>
<sequence>MMLDTVVAGNRFLHYLTLMLLFGSSIFVWRLAAPDLRVVIGRRLNPALRIAALLAALTTLAGLFLQAGEIAGSWQATVDVQLLQKVLRTDIGQTWILRMLLALLLLGLTLRQRPGRLGGVVLGSALLLASLALTGHAAMDEGLRGFLHAANHVAHLLCGGAWLGSLPPFLLCLRLLADPATRSDASLTLQRFSNAGHVAVVGVLLTGVLNTLLVLGRWPTDWSSPYQLLLSLKILFTAAMALLAVMNRYVFVPRMKSDAPSAIASIRRYTLTEIGLGAAVLLLVSLFGMLEPG</sequence>
<accession>A0A0A1F6W1</accession>
<feature type="transmembrane region" description="Helical" evidence="6">
    <location>
        <begin position="159"/>
        <end position="177"/>
    </location>
</feature>
<proteinExistence type="predicted"/>
<dbReference type="STRING" id="279058.LT85_0259"/>
<dbReference type="AlphaFoldDB" id="A0A0A1F6W1"/>
<dbReference type="HOGENOM" id="CLU_075540_1_0_4"/>
<evidence type="ECO:0000256" key="5">
    <source>
        <dbReference type="ARBA" id="ARBA00023136"/>
    </source>
</evidence>
<dbReference type="InterPro" id="IPR008457">
    <property type="entry name" value="Cu-R_CopD_dom"/>
</dbReference>
<keyword evidence="2" id="KW-1003">Cell membrane</keyword>
<feature type="transmembrane region" description="Helical" evidence="6">
    <location>
        <begin position="271"/>
        <end position="290"/>
    </location>
</feature>
<evidence type="ECO:0000259" key="7">
    <source>
        <dbReference type="Pfam" id="PF05425"/>
    </source>
</evidence>
<comment type="subcellular location">
    <subcellularLocation>
        <location evidence="1">Cell membrane</location>
        <topology evidence="1">Multi-pass membrane protein</topology>
    </subcellularLocation>
</comment>
<feature type="transmembrane region" description="Helical" evidence="6">
    <location>
        <begin position="198"/>
        <end position="218"/>
    </location>
</feature>
<dbReference type="Pfam" id="PF05425">
    <property type="entry name" value="CopD"/>
    <property type="match status" value="1"/>
</dbReference>
<feature type="transmembrane region" description="Helical" evidence="6">
    <location>
        <begin position="230"/>
        <end position="250"/>
    </location>
</feature>
<keyword evidence="3 6" id="KW-0812">Transmembrane</keyword>
<dbReference type="GO" id="GO:0005886">
    <property type="term" value="C:plasma membrane"/>
    <property type="evidence" value="ECO:0007669"/>
    <property type="project" value="UniProtKB-SubCell"/>
</dbReference>
<name>A0A0A1F6W1_9BURK</name>
<protein>
    <submittedName>
        <fullName evidence="8">Copper resistance protein D</fullName>
    </submittedName>
</protein>
<reference evidence="9" key="1">
    <citation type="journal article" date="2014" name="Soil Biol. Biochem.">
        <title>Structure and function of bacterial communities in ageing soils: Insights from the Mendocino ecological staircase.</title>
        <authorList>
            <person name="Uroz S."/>
            <person name="Tech J.J."/>
            <person name="Sawaya N.A."/>
            <person name="Frey-Klett P."/>
            <person name="Leveau J.H.J."/>
        </authorList>
    </citation>
    <scope>NUCLEOTIDE SEQUENCE [LARGE SCALE GENOMIC DNA]</scope>
    <source>
        <strain evidence="9">Cal35</strain>
    </source>
</reference>
<dbReference type="RefSeq" id="WP_038484337.1">
    <property type="nucleotide sequence ID" value="NZ_CP009962.1"/>
</dbReference>
<evidence type="ECO:0000256" key="6">
    <source>
        <dbReference type="SAM" id="Phobius"/>
    </source>
</evidence>
<feature type="domain" description="Copper resistance protein D" evidence="7">
    <location>
        <begin position="188"/>
        <end position="286"/>
    </location>
</feature>
<organism evidence="8 9">
    <name type="scientific">Collimonas arenae</name>
    <dbReference type="NCBI Taxonomy" id="279058"/>
    <lineage>
        <taxon>Bacteria</taxon>
        <taxon>Pseudomonadati</taxon>
        <taxon>Pseudomonadota</taxon>
        <taxon>Betaproteobacteria</taxon>
        <taxon>Burkholderiales</taxon>
        <taxon>Oxalobacteraceae</taxon>
        <taxon>Collimonas</taxon>
    </lineage>
</organism>
<evidence type="ECO:0000256" key="1">
    <source>
        <dbReference type="ARBA" id="ARBA00004651"/>
    </source>
</evidence>
<feature type="transmembrane region" description="Helical" evidence="6">
    <location>
        <begin position="117"/>
        <end position="139"/>
    </location>
</feature>
<evidence type="ECO:0000256" key="3">
    <source>
        <dbReference type="ARBA" id="ARBA00022692"/>
    </source>
</evidence>
<feature type="transmembrane region" description="Helical" evidence="6">
    <location>
        <begin position="12"/>
        <end position="29"/>
    </location>
</feature>
<dbReference type="Proteomes" id="UP000030302">
    <property type="component" value="Chromosome"/>
</dbReference>
<dbReference type="KEGG" id="care:LT85_0259"/>
<keyword evidence="4 6" id="KW-1133">Transmembrane helix</keyword>
<feature type="transmembrane region" description="Helical" evidence="6">
    <location>
        <begin position="50"/>
        <end position="71"/>
    </location>
</feature>
<dbReference type="OrthoDB" id="8724681at2"/>
<gene>
    <name evidence="8" type="primary">copD</name>
    <name evidence="8" type="ORF">LT85_0259</name>
</gene>
<dbReference type="InterPro" id="IPR047689">
    <property type="entry name" value="CopD"/>
</dbReference>
<evidence type="ECO:0000313" key="9">
    <source>
        <dbReference type="Proteomes" id="UP000030302"/>
    </source>
</evidence>
<keyword evidence="5 6" id="KW-0472">Membrane</keyword>
<feature type="transmembrane region" description="Helical" evidence="6">
    <location>
        <begin position="91"/>
        <end position="110"/>
    </location>
</feature>
<dbReference type="NCBIfam" id="NF033808">
    <property type="entry name" value="copper_CopD"/>
    <property type="match status" value="1"/>
</dbReference>
<dbReference type="PANTHER" id="PTHR34820:SF4">
    <property type="entry name" value="INNER MEMBRANE PROTEIN YEBZ"/>
    <property type="match status" value="1"/>
</dbReference>
<keyword evidence="9" id="KW-1185">Reference proteome</keyword>
<evidence type="ECO:0000313" key="8">
    <source>
        <dbReference type="EMBL" id="AIY39419.1"/>
    </source>
</evidence>
<dbReference type="InterPro" id="IPR032694">
    <property type="entry name" value="CopC/D"/>
</dbReference>
<dbReference type="GO" id="GO:0006825">
    <property type="term" value="P:copper ion transport"/>
    <property type="evidence" value="ECO:0007669"/>
    <property type="project" value="InterPro"/>
</dbReference>